<sequence>MVEDKLSNGAEARRRAVELVRRAESMPPYNGRAVTWCLKQYA</sequence>
<comment type="caution">
    <text evidence="1">The sequence shown here is derived from an EMBL/GenBank/DDBJ whole genome shotgun (WGS) entry which is preliminary data.</text>
</comment>
<protein>
    <submittedName>
        <fullName evidence="1">Uncharacterized protein</fullName>
    </submittedName>
</protein>
<evidence type="ECO:0000313" key="2">
    <source>
        <dbReference type="Proteomes" id="UP000295146"/>
    </source>
</evidence>
<organism evidence="1 2">
    <name type="scientific">Kribbella pratensis</name>
    <dbReference type="NCBI Taxonomy" id="2512112"/>
    <lineage>
        <taxon>Bacteria</taxon>
        <taxon>Bacillati</taxon>
        <taxon>Actinomycetota</taxon>
        <taxon>Actinomycetes</taxon>
        <taxon>Propionibacteriales</taxon>
        <taxon>Kribbellaceae</taxon>
        <taxon>Kribbella</taxon>
    </lineage>
</organism>
<accession>A0A4V3GFB7</accession>
<dbReference type="AlphaFoldDB" id="A0A4V3GFB7"/>
<dbReference type="Proteomes" id="UP000295146">
    <property type="component" value="Unassembled WGS sequence"/>
</dbReference>
<name>A0A4V3GFB7_9ACTN</name>
<reference evidence="1 2" key="1">
    <citation type="submission" date="2019-03" db="EMBL/GenBank/DDBJ databases">
        <title>Genomic Encyclopedia of Type Strains, Phase III (KMG-III): the genomes of soil and plant-associated and newly described type strains.</title>
        <authorList>
            <person name="Whitman W."/>
        </authorList>
    </citation>
    <scope>NUCLEOTIDE SEQUENCE [LARGE SCALE GENOMIC DNA]</scope>
    <source>
        <strain evidence="1 2">VKM Ac-2573</strain>
    </source>
</reference>
<keyword evidence="2" id="KW-1185">Reference proteome</keyword>
<dbReference type="EMBL" id="SODP01000003">
    <property type="protein sequence ID" value="TDW66149.1"/>
    <property type="molecule type" value="Genomic_DNA"/>
</dbReference>
<proteinExistence type="predicted"/>
<gene>
    <name evidence="1" type="ORF">EV653_6167</name>
</gene>
<evidence type="ECO:0000313" key="1">
    <source>
        <dbReference type="EMBL" id="TDW66149.1"/>
    </source>
</evidence>